<evidence type="ECO:0000313" key="4">
    <source>
        <dbReference type="Proteomes" id="UP000093898"/>
    </source>
</evidence>
<reference evidence="3 4" key="1">
    <citation type="submission" date="2016-06" db="EMBL/GenBank/DDBJ databases">
        <authorList>
            <person name="Kjaerup R.B."/>
            <person name="Dalgaard T.S."/>
            <person name="Juul-Madsen H.R."/>
        </authorList>
    </citation>
    <scope>NUCLEOTIDE SEQUENCE [LARGE SCALE GENOMIC DNA]</scope>
    <source>
        <strain evidence="3 4">1127319.6</strain>
    </source>
</reference>
<proteinExistence type="inferred from homology"/>
<comment type="similarity">
    <text evidence="1">Belongs to the short-chain fatty acyl-CoA assimilation regulator (ScfR) family.</text>
</comment>
<dbReference type="PANTHER" id="PTHR43236:SF1">
    <property type="entry name" value="BLL7220 PROTEIN"/>
    <property type="match status" value="1"/>
</dbReference>
<dbReference type="InterPro" id="IPR052345">
    <property type="entry name" value="Rad_response_metalloprotease"/>
</dbReference>
<dbReference type="InterPro" id="IPR001387">
    <property type="entry name" value="Cro/C1-type_HTH"/>
</dbReference>
<dbReference type="Gene3D" id="1.10.260.40">
    <property type="entry name" value="lambda repressor-like DNA-binding domains"/>
    <property type="match status" value="1"/>
</dbReference>
<sequence>MTTSYEIYGLRVRQARLMRRLTATAVLEGVGWKGARLSRLERTETATVSGDELASLARVLRFPELFFRTAPVSRVSPSDLSFRAPKSTTEKEKDRMAQFMALSGDLLVELDRRQKLPPVRLSTGGVDQGDVVAVAAHTRQCLGLTADEPIGDLTRLLERGGIPVLMRNERFGAQVPEVGSRGRLEKHLGCSTWVGEFAERPLVVMRELDSWERTRWTLAHELGHLMLHAHVGEMTEEHEGQASRFASEFLAPFAAIAPSVRGTPSLLNLLSVKEKWGISLGALLRHFHESGGLDDERYEMLRTQLYTRINADTGFTWGRTEPGWQDREPERPRLLSRWIEFAFGIASPELLASYGLIWPADVIAEFLVGQRFPVAAPTVSRPAHSGSGGTGGGNDVVDFAAHRARKKA</sequence>
<dbReference type="Proteomes" id="UP000093898">
    <property type="component" value="Unassembled WGS sequence"/>
</dbReference>
<dbReference type="OrthoDB" id="9794834at2"/>
<dbReference type="Gene3D" id="1.10.10.2910">
    <property type="match status" value="1"/>
</dbReference>
<dbReference type="EMBL" id="LZLC01000158">
    <property type="protein sequence ID" value="OBJ40361.1"/>
    <property type="molecule type" value="Genomic_DNA"/>
</dbReference>
<protein>
    <submittedName>
        <fullName evidence="3">DNA-binding protein</fullName>
    </submittedName>
</protein>
<dbReference type="InterPro" id="IPR010982">
    <property type="entry name" value="Lambda_DNA-bd_dom_sf"/>
</dbReference>
<comment type="caution">
    <text evidence="3">The sequence shown here is derived from an EMBL/GenBank/DDBJ whole genome shotgun (WGS) entry which is preliminary data.</text>
</comment>
<evidence type="ECO:0000259" key="2">
    <source>
        <dbReference type="Pfam" id="PF06114"/>
    </source>
</evidence>
<dbReference type="PANTHER" id="PTHR43236">
    <property type="entry name" value="ANTITOXIN HIGA1"/>
    <property type="match status" value="1"/>
</dbReference>
<gene>
    <name evidence="3" type="ORF">A5630_24890</name>
</gene>
<evidence type="ECO:0000313" key="3">
    <source>
        <dbReference type="EMBL" id="OBJ40361.1"/>
    </source>
</evidence>
<dbReference type="InterPro" id="IPR010359">
    <property type="entry name" value="IrrE_HExxH"/>
</dbReference>
<accession>A0A1A3GYA8</accession>
<dbReference type="SUPFAM" id="SSF47413">
    <property type="entry name" value="lambda repressor-like DNA-binding domains"/>
    <property type="match status" value="1"/>
</dbReference>
<feature type="domain" description="IrrE N-terminal-like" evidence="2">
    <location>
        <begin position="200"/>
        <end position="285"/>
    </location>
</feature>
<keyword evidence="3" id="KW-0238">DNA-binding</keyword>
<dbReference type="AlphaFoldDB" id="A0A1A3GYA8"/>
<dbReference type="GO" id="GO:0003677">
    <property type="term" value="F:DNA binding"/>
    <property type="evidence" value="ECO:0007669"/>
    <property type="project" value="UniProtKB-KW"/>
</dbReference>
<organism evidence="3 4">
    <name type="scientific">Mycolicibacterium mucogenicum</name>
    <name type="common">Mycobacterium mucogenicum</name>
    <dbReference type="NCBI Taxonomy" id="56689"/>
    <lineage>
        <taxon>Bacteria</taxon>
        <taxon>Bacillati</taxon>
        <taxon>Actinomycetota</taxon>
        <taxon>Actinomycetes</taxon>
        <taxon>Mycobacteriales</taxon>
        <taxon>Mycobacteriaceae</taxon>
        <taxon>Mycolicibacterium</taxon>
    </lineage>
</organism>
<dbReference type="CDD" id="cd00093">
    <property type="entry name" value="HTH_XRE"/>
    <property type="match status" value="1"/>
</dbReference>
<dbReference type="Pfam" id="PF06114">
    <property type="entry name" value="Peptidase_M78"/>
    <property type="match status" value="1"/>
</dbReference>
<name>A0A1A3GYA8_MYCMU</name>
<dbReference type="RefSeq" id="WP_064982302.1">
    <property type="nucleotide sequence ID" value="NZ_LZLC01000158.1"/>
</dbReference>
<evidence type="ECO:0000256" key="1">
    <source>
        <dbReference type="ARBA" id="ARBA00007227"/>
    </source>
</evidence>